<accession>A0A5J4WQF1</accession>
<dbReference type="Proteomes" id="UP000324800">
    <property type="component" value="Unassembled WGS sequence"/>
</dbReference>
<dbReference type="AlphaFoldDB" id="A0A5J4WQF1"/>
<name>A0A5J4WQF1_9EUKA</name>
<gene>
    <name evidence="2" type="ORF">EZS28_007716</name>
</gene>
<evidence type="ECO:0000256" key="1">
    <source>
        <dbReference type="SAM" id="MobiDB-lite"/>
    </source>
</evidence>
<evidence type="ECO:0000313" key="3">
    <source>
        <dbReference type="Proteomes" id="UP000324800"/>
    </source>
</evidence>
<evidence type="ECO:0000313" key="2">
    <source>
        <dbReference type="EMBL" id="KAA6396752.1"/>
    </source>
</evidence>
<feature type="compositionally biased region" description="Basic and acidic residues" evidence="1">
    <location>
        <begin position="110"/>
        <end position="125"/>
    </location>
</feature>
<comment type="caution">
    <text evidence="2">The sequence shown here is derived from an EMBL/GenBank/DDBJ whole genome shotgun (WGS) entry which is preliminary data.</text>
</comment>
<organism evidence="2 3">
    <name type="scientific">Streblomastix strix</name>
    <dbReference type="NCBI Taxonomy" id="222440"/>
    <lineage>
        <taxon>Eukaryota</taxon>
        <taxon>Metamonada</taxon>
        <taxon>Preaxostyla</taxon>
        <taxon>Oxymonadida</taxon>
        <taxon>Streblomastigidae</taxon>
        <taxon>Streblomastix</taxon>
    </lineage>
</organism>
<dbReference type="EMBL" id="SNRW01001348">
    <property type="protein sequence ID" value="KAA6396752.1"/>
    <property type="molecule type" value="Genomic_DNA"/>
</dbReference>
<sequence length="260" mass="29701">MHNLPHLLQKTIVYPTSRIFQLPSQIPKQQQQQGPKFWSKGTGYGSGQQDTYFYSEQGVSKPKAVSITGLEKIDEQELKQKEEKLNKLESGLKYVNRVLMLLYQGQNENQNEKEKEKEQIKEKEVYQQSSSSSSSSSQQNKQTYNIDSGWLEKLSFIMGQKGLKLTLIELLSDNSVISMAKSADVMNATFDLLLHIKDIFYRIPPKMQNELALELYRPGSGIAGAWLAEDVGDEYNGNNEEKKGKFHTAKYMQIGKIYMI</sequence>
<proteinExistence type="predicted"/>
<feature type="region of interest" description="Disordered" evidence="1">
    <location>
        <begin position="108"/>
        <end position="141"/>
    </location>
</feature>
<reference evidence="2 3" key="1">
    <citation type="submission" date="2019-03" db="EMBL/GenBank/DDBJ databases">
        <title>Single cell metagenomics reveals metabolic interactions within the superorganism composed of flagellate Streblomastix strix and complex community of Bacteroidetes bacteria on its surface.</title>
        <authorList>
            <person name="Treitli S.C."/>
            <person name="Kolisko M."/>
            <person name="Husnik F."/>
            <person name="Keeling P."/>
            <person name="Hampl V."/>
        </authorList>
    </citation>
    <scope>NUCLEOTIDE SEQUENCE [LARGE SCALE GENOMIC DNA]</scope>
    <source>
        <strain evidence="2">ST1C</strain>
    </source>
</reference>
<feature type="compositionally biased region" description="Low complexity" evidence="1">
    <location>
        <begin position="127"/>
        <end position="139"/>
    </location>
</feature>
<protein>
    <submittedName>
        <fullName evidence="2">Uncharacterized protein</fullName>
    </submittedName>
</protein>